<name>A0A9W4JDP6_9EURO</name>
<organism evidence="1 2">
    <name type="scientific">Penicillium salamii</name>
    <dbReference type="NCBI Taxonomy" id="1612424"/>
    <lineage>
        <taxon>Eukaryota</taxon>
        <taxon>Fungi</taxon>
        <taxon>Dikarya</taxon>
        <taxon>Ascomycota</taxon>
        <taxon>Pezizomycotina</taxon>
        <taxon>Eurotiomycetes</taxon>
        <taxon>Eurotiomycetidae</taxon>
        <taxon>Eurotiales</taxon>
        <taxon>Aspergillaceae</taxon>
        <taxon>Penicillium</taxon>
    </lineage>
</organism>
<reference evidence="1" key="1">
    <citation type="submission" date="2021-07" db="EMBL/GenBank/DDBJ databases">
        <authorList>
            <person name="Branca A.L. A."/>
        </authorList>
    </citation>
    <scope>NUCLEOTIDE SEQUENCE</scope>
</reference>
<dbReference type="OrthoDB" id="2103397at2759"/>
<dbReference type="AlphaFoldDB" id="A0A9W4JDP6"/>
<keyword evidence="2" id="KW-1185">Reference proteome</keyword>
<comment type="caution">
    <text evidence="1">The sequence shown here is derived from an EMBL/GenBank/DDBJ whole genome shotgun (WGS) entry which is preliminary data.</text>
</comment>
<dbReference type="EMBL" id="CAJVPG010000255">
    <property type="protein sequence ID" value="CAG8384409.1"/>
    <property type="molecule type" value="Genomic_DNA"/>
</dbReference>
<evidence type="ECO:0000313" key="1">
    <source>
        <dbReference type="EMBL" id="CAG8384409.1"/>
    </source>
</evidence>
<sequence>MQHLIRVAERMLERLRRHSKDDTLIRDANHLTKLIIEESNRLSATIPQKPPPSRAVTSLDRSEIAEIFQLTADKAMEFEFEPSSGEQIFLPPHLESVLSDYKLAMGRTTKTEASSRSYIDAIILLTLAQMKKEVASDPRSSISSVNSVRSIHIQHEIQVSMPWEFRDGLYVVGGRVDWSVWYENPDCLETNCILVEAKRLWEGTMAIQQCLAYMAMVYWTRKRAGLSDSSVWGIATDSVFWYFIHIRSDGTCAVGAYSFRNDPIKVVGMISKLYRRVARVAELPTKNKRWTATSGLSFASYQTASEEAPVEDTN</sequence>
<accession>A0A9W4JDP6</accession>
<evidence type="ECO:0000313" key="2">
    <source>
        <dbReference type="Proteomes" id="UP001152649"/>
    </source>
</evidence>
<protein>
    <submittedName>
        <fullName evidence="1">Uncharacterized protein</fullName>
    </submittedName>
</protein>
<gene>
    <name evidence="1" type="ORF">PSALAMII_LOCUS6077</name>
</gene>
<dbReference type="Proteomes" id="UP001152649">
    <property type="component" value="Unassembled WGS sequence"/>
</dbReference>
<proteinExistence type="predicted"/>